<protein>
    <submittedName>
        <fullName evidence="2">Tetratricopeptide repeat-containing protein</fullName>
    </submittedName>
</protein>
<evidence type="ECO:0000313" key="2">
    <source>
        <dbReference type="EMBL" id="SCB53171.1"/>
    </source>
</evidence>
<dbReference type="Pfam" id="PF13432">
    <property type="entry name" value="TPR_16"/>
    <property type="match status" value="1"/>
</dbReference>
<gene>
    <name evidence="2" type="ORF">GA0061099_10513</name>
</gene>
<dbReference type="Proteomes" id="UP000183174">
    <property type="component" value="Unassembled WGS sequence"/>
</dbReference>
<dbReference type="EMBL" id="FMAE01000051">
    <property type="protein sequence ID" value="SCB53171.1"/>
    <property type="molecule type" value="Genomic_DNA"/>
</dbReference>
<proteinExistence type="predicted"/>
<evidence type="ECO:0000313" key="3">
    <source>
        <dbReference type="Proteomes" id="UP000183174"/>
    </source>
</evidence>
<dbReference type="Gene3D" id="1.25.40.10">
    <property type="entry name" value="Tetratricopeptide repeat domain"/>
    <property type="match status" value="1"/>
</dbReference>
<reference evidence="2 3" key="1">
    <citation type="submission" date="2016-08" db="EMBL/GenBank/DDBJ databases">
        <authorList>
            <person name="Seilhamer J.J."/>
        </authorList>
    </citation>
    <scope>NUCLEOTIDE SEQUENCE [LARGE SCALE GENOMIC DNA]</scope>
    <source>
        <strain evidence="2 3">CCBAU 10071</strain>
    </source>
</reference>
<keyword evidence="1" id="KW-1133">Transmembrane helix</keyword>
<organism evidence="2 3">
    <name type="scientific">Bradyrhizobium yuanmingense</name>
    <dbReference type="NCBI Taxonomy" id="108015"/>
    <lineage>
        <taxon>Bacteria</taxon>
        <taxon>Pseudomonadati</taxon>
        <taxon>Pseudomonadota</taxon>
        <taxon>Alphaproteobacteria</taxon>
        <taxon>Hyphomicrobiales</taxon>
        <taxon>Nitrobacteraceae</taxon>
        <taxon>Bradyrhizobium</taxon>
    </lineage>
</organism>
<dbReference type="AlphaFoldDB" id="A0A1C3XLJ0"/>
<keyword evidence="1" id="KW-0812">Transmembrane</keyword>
<sequence length="109" mass="11923">MLSPRDPFNYNAMLGLALAYHNAGKHADAAEWADKAVRAFPPFFFVGLGQAILCYVGAGRMDDARRLMTECLRQAPQWSRSTAVPPPWVSSPQLGAELMEAFVKAGLPD</sequence>
<accession>A0A1C3XLJ0</accession>
<feature type="transmembrane region" description="Helical" evidence="1">
    <location>
        <begin position="39"/>
        <end position="58"/>
    </location>
</feature>
<dbReference type="InterPro" id="IPR011990">
    <property type="entry name" value="TPR-like_helical_dom_sf"/>
</dbReference>
<keyword evidence="1" id="KW-0472">Membrane</keyword>
<name>A0A1C3XLJ0_9BRAD</name>
<dbReference type="SUPFAM" id="SSF48452">
    <property type="entry name" value="TPR-like"/>
    <property type="match status" value="1"/>
</dbReference>
<evidence type="ECO:0000256" key="1">
    <source>
        <dbReference type="SAM" id="Phobius"/>
    </source>
</evidence>